<dbReference type="Gene3D" id="3.90.79.10">
    <property type="entry name" value="Nucleoside Triphosphate Pyrophosphohydrolase"/>
    <property type="match status" value="1"/>
</dbReference>
<keyword evidence="2" id="KW-0378">Hydrolase</keyword>
<dbReference type="Proteomes" id="UP000241447">
    <property type="component" value="Chromosome"/>
</dbReference>
<comment type="cofactor">
    <cofactor evidence="1">
        <name>Mg(2+)</name>
        <dbReference type="ChEBI" id="CHEBI:18420"/>
    </cofactor>
</comment>
<evidence type="ECO:0000256" key="1">
    <source>
        <dbReference type="ARBA" id="ARBA00001946"/>
    </source>
</evidence>
<dbReference type="PANTHER" id="PTHR43046:SF2">
    <property type="entry name" value="8-OXO-DGTP DIPHOSPHATASE-RELATED"/>
    <property type="match status" value="1"/>
</dbReference>
<proteinExistence type="predicted"/>
<evidence type="ECO:0000259" key="3">
    <source>
        <dbReference type="PROSITE" id="PS51462"/>
    </source>
</evidence>
<dbReference type="PROSITE" id="PS51462">
    <property type="entry name" value="NUDIX"/>
    <property type="match status" value="1"/>
</dbReference>
<dbReference type="KEGG" id="cbak:DA792_18190"/>
<gene>
    <name evidence="4" type="ORF">DA792_18190</name>
</gene>
<dbReference type="GO" id="GO:0016787">
    <property type="term" value="F:hydrolase activity"/>
    <property type="evidence" value="ECO:0007669"/>
    <property type="project" value="UniProtKB-KW"/>
</dbReference>
<name>A0A2R4M6E8_9RHOB</name>
<evidence type="ECO:0000313" key="4">
    <source>
        <dbReference type="EMBL" id="AVW92784.1"/>
    </source>
</evidence>
<reference evidence="4 5" key="1">
    <citation type="submission" date="2018-03" db="EMBL/GenBank/DDBJ databases">
        <title>The Complete Genome of Celeribacter baekdonensis strain LH4, a Thiosulfate-Oxidizing Alphaproteobacterium Isolated from Gulf of Mexico Continental Slope Sediments.</title>
        <authorList>
            <person name="Flood B.E."/>
            <person name="Bailey J.V."/>
            <person name="Leprich D."/>
        </authorList>
    </citation>
    <scope>NUCLEOTIDE SEQUENCE [LARGE SCALE GENOMIC DNA]</scope>
    <source>
        <strain evidence="4 5">LH4</strain>
    </source>
</reference>
<sequence>MTTFDVVRPFDGAKIAILRGDDVLTLLRDDCPDIPYPNQWDLPGGGREGVETPFATAARELFEELSIKIELSRVIYHVEENGHSNPETKVHFFVARWEELADQDVRLGDEGQCWAWMPARDFTTRSDAVISLRQRLTRALDALGL</sequence>
<protein>
    <recommendedName>
        <fullName evidence="3">Nudix hydrolase domain-containing protein</fullName>
    </recommendedName>
</protein>
<dbReference type="EMBL" id="CP028475">
    <property type="protein sequence ID" value="AVW92784.1"/>
    <property type="molecule type" value="Genomic_DNA"/>
</dbReference>
<dbReference type="RefSeq" id="WP_107721786.1">
    <property type="nucleotide sequence ID" value="NZ_CP028475.1"/>
</dbReference>
<dbReference type="Pfam" id="PF00293">
    <property type="entry name" value="NUDIX"/>
    <property type="match status" value="1"/>
</dbReference>
<accession>A0A2R4M6E8</accession>
<feature type="domain" description="Nudix hydrolase" evidence="3">
    <location>
        <begin position="8"/>
        <end position="141"/>
    </location>
</feature>
<dbReference type="AlphaFoldDB" id="A0A2R4M6E8"/>
<dbReference type="SUPFAM" id="SSF55811">
    <property type="entry name" value="Nudix"/>
    <property type="match status" value="1"/>
</dbReference>
<evidence type="ECO:0000256" key="2">
    <source>
        <dbReference type="ARBA" id="ARBA00022801"/>
    </source>
</evidence>
<organism evidence="4 5">
    <name type="scientific">Celeribacter baekdonensis</name>
    <dbReference type="NCBI Taxonomy" id="875171"/>
    <lineage>
        <taxon>Bacteria</taxon>
        <taxon>Pseudomonadati</taxon>
        <taxon>Pseudomonadota</taxon>
        <taxon>Alphaproteobacteria</taxon>
        <taxon>Rhodobacterales</taxon>
        <taxon>Roseobacteraceae</taxon>
        <taxon>Celeribacter</taxon>
    </lineage>
</organism>
<evidence type="ECO:0000313" key="5">
    <source>
        <dbReference type="Proteomes" id="UP000241447"/>
    </source>
</evidence>
<dbReference type="CDD" id="cd04682">
    <property type="entry name" value="NUDIX_Hydrolase"/>
    <property type="match status" value="1"/>
</dbReference>
<dbReference type="InterPro" id="IPR015797">
    <property type="entry name" value="NUDIX_hydrolase-like_dom_sf"/>
</dbReference>
<dbReference type="OrthoDB" id="289720at2"/>
<dbReference type="PANTHER" id="PTHR43046">
    <property type="entry name" value="GDP-MANNOSE MANNOSYL HYDROLASE"/>
    <property type="match status" value="1"/>
</dbReference>
<dbReference type="InterPro" id="IPR000086">
    <property type="entry name" value="NUDIX_hydrolase_dom"/>
</dbReference>